<dbReference type="RefSeq" id="WP_069981111.1">
    <property type="nucleotide sequence ID" value="NZ_CP017269.1"/>
</dbReference>
<reference evidence="1 2" key="1">
    <citation type="submission" date="2016-09" db="EMBL/GenBank/DDBJ databases">
        <title>Genomic analysis reveals versatility of anaerobic energy metabolism of Geosporobacter ferrireducens IRF9 of phylum Firmicutes.</title>
        <authorList>
            <person name="Kim S.-J."/>
        </authorList>
    </citation>
    <scope>NUCLEOTIDE SEQUENCE [LARGE SCALE GENOMIC DNA]</scope>
    <source>
        <strain evidence="1 2">IRF9</strain>
    </source>
</reference>
<gene>
    <name evidence="1" type="ORF">Gferi_26535</name>
</gene>
<dbReference type="Proteomes" id="UP000095743">
    <property type="component" value="Chromosome"/>
</dbReference>
<sequence length="160" mass="18912">MLSYEERKLLFHLWFGKNSSHREISKKSGFHRNTVKRYLTSFTENLSVLESKGIHVDDTNVDLYLDEIILSDDYSVVNRGKRKLSDVVLKRIKHYILSNEPLNSKLSYTDMYYQFIEECDEELEIDGVVNRLPDDFDICYTTFWYGIQLIKSGYTTNQNT</sequence>
<dbReference type="OrthoDB" id="92877at2"/>
<dbReference type="KEGG" id="gfe:Gferi_26535"/>
<evidence type="ECO:0000313" key="1">
    <source>
        <dbReference type="EMBL" id="AOT72802.1"/>
    </source>
</evidence>
<proteinExistence type="predicted"/>
<name>A0A1D8GPH8_9FIRM</name>
<evidence type="ECO:0000313" key="2">
    <source>
        <dbReference type="Proteomes" id="UP000095743"/>
    </source>
</evidence>
<organism evidence="1 2">
    <name type="scientific">Geosporobacter ferrireducens</name>
    <dbReference type="NCBI Taxonomy" id="1424294"/>
    <lineage>
        <taxon>Bacteria</taxon>
        <taxon>Bacillati</taxon>
        <taxon>Bacillota</taxon>
        <taxon>Clostridia</taxon>
        <taxon>Peptostreptococcales</taxon>
        <taxon>Thermotaleaceae</taxon>
        <taxon>Geosporobacter</taxon>
    </lineage>
</organism>
<protein>
    <submittedName>
        <fullName evidence="1">Uncharacterized protein</fullName>
    </submittedName>
</protein>
<accession>A0A1D8GPH8</accession>
<dbReference type="EMBL" id="CP017269">
    <property type="protein sequence ID" value="AOT72802.1"/>
    <property type="molecule type" value="Genomic_DNA"/>
</dbReference>
<dbReference type="AlphaFoldDB" id="A0A1D8GPH8"/>
<keyword evidence="2" id="KW-1185">Reference proteome</keyword>